<feature type="compositionally biased region" description="Low complexity" evidence="1">
    <location>
        <begin position="86"/>
        <end position="105"/>
    </location>
</feature>
<evidence type="ECO:0000259" key="3">
    <source>
        <dbReference type="Pfam" id="PF19804"/>
    </source>
</evidence>
<protein>
    <recommendedName>
        <fullName evidence="3">DUF6287 domain-containing protein</fullName>
    </recommendedName>
</protein>
<dbReference type="Proteomes" id="UP001522462">
    <property type="component" value="Unassembled WGS sequence"/>
</dbReference>
<reference evidence="4" key="2">
    <citation type="submission" date="2020-01" db="EMBL/GenBank/DDBJ databases">
        <authorList>
            <person name="Hilgarth M."/>
            <person name="Vogel R.F."/>
        </authorList>
    </citation>
    <scope>NUCLEOTIDE SEQUENCE</scope>
    <source>
        <strain evidence="4">TMW21897</strain>
    </source>
</reference>
<evidence type="ECO:0000313" key="5">
    <source>
        <dbReference type="EMBL" id="QDJ28776.1"/>
    </source>
</evidence>
<dbReference type="AlphaFoldDB" id="A0A7L4WET5"/>
<dbReference type="RefSeq" id="WP_109835359.1">
    <property type="nucleotide sequence ID" value="NZ_CP017195.1"/>
</dbReference>
<evidence type="ECO:0000313" key="4">
    <source>
        <dbReference type="EMBL" id="MCJ1976759.1"/>
    </source>
</evidence>
<name>A0A7L4WET5_9LACT</name>
<keyword evidence="7" id="KW-1185">Reference proteome</keyword>
<evidence type="ECO:0000313" key="7">
    <source>
        <dbReference type="Proteomes" id="UP001522462"/>
    </source>
</evidence>
<accession>A0A7L4WET5</accession>
<feature type="transmembrane region" description="Helical" evidence="2">
    <location>
        <begin position="46"/>
        <end position="71"/>
    </location>
</feature>
<proteinExistence type="predicted"/>
<evidence type="ECO:0000256" key="2">
    <source>
        <dbReference type="SAM" id="Phobius"/>
    </source>
</evidence>
<keyword evidence="2" id="KW-0812">Transmembrane</keyword>
<evidence type="ECO:0000313" key="6">
    <source>
        <dbReference type="Proteomes" id="UP000516280"/>
    </source>
</evidence>
<dbReference type="KEGG" id="lpaa:BHS01_09655"/>
<dbReference type="Proteomes" id="UP000516280">
    <property type="component" value="Chromosome"/>
</dbReference>
<dbReference type="EMBL" id="JAAEDA010000002">
    <property type="protein sequence ID" value="MCJ1976759.1"/>
    <property type="molecule type" value="Genomic_DNA"/>
</dbReference>
<dbReference type="EMBL" id="CP017195">
    <property type="protein sequence ID" value="QDJ28776.1"/>
    <property type="molecule type" value="Genomic_DNA"/>
</dbReference>
<keyword evidence="2" id="KW-1133">Transmembrane helix</keyword>
<feature type="region of interest" description="Disordered" evidence="1">
    <location>
        <begin position="82"/>
        <end position="105"/>
    </location>
</feature>
<dbReference type="Pfam" id="PF19804">
    <property type="entry name" value="DUF6287"/>
    <property type="match status" value="1"/>
</dbReference>
<dbReference type="InterPro" id="IPR046254">
    <property type="entry name" value="DUF6287"/>
</dbReference>
<reference evidence="5 6" key="1">
    <citation type="submission" date="2016-09" db="EMBL/GenBank/DDBJ databases">
        <title>Lactic acid bacteria from MAP meat Genome sequencing and assembly.</title>
        <authorList>
            <person name="Behr J."/>
            <person name="Hilgarth M."/>
            <person name="Vogel R.F."/>
        </authorList>
    </citation>
    <scope>NUCLEOTIDE SEQUENCE [LARGE SCALE GENOMIC DNA]</scope>
    <source>
        <strain evidence="5 6">TMW21615</strain>
    </source>
</reference>
<organism evidence="5 6">
    <name type="scientific">Pseudolactococcus paracarnosus</name>
    <dbReference type="NCBI Taxonomy" id="2749962"/>
    <lineage>
        <taxon>Bacteria</taxon>
        <taxon>Bacillati</taxon>
        <taxon>Bacillota</taxon>
        <taxon>Bacilli</taxon>
        <taxon>Lactobacillales</taxon>
        <taxon>Streptococcaceae</taxon>
        <taxon>Pseudolactococcus</taxon>
    </lineage>
</organism>
<evidence type="ECO:0000256" key="1">
    <source>
        <dbReference type="SAM" id="MobiDB-lite"/>
    </source>
</evidence>
<feature type="domain" description="DUF6287" evidence="3">
    <location>
        <begin position="236"/>
        <end position="268"/>
    </location>
</feature>
<reference evidence="4 7" key="3">
    <citation type="journal article" date="2022" name="Microbiol. Res.">
        <title>Comparative genome analysis, predicted lifestyle and antimicrobial strategies of Lactococcus carnosus and Lactococcus paracarnosus isolated from meat.</title>
        <authorList>
            <person name="Werum V."/>
            <person name="Ehrmann M."/>
            <person name="Vogel R."/>
            <person name="Hilgarth M."/>
        </authorList>
    </citation>
    <scope>NUCLEOTIDE SEQUENCE [LARGE SCALE GENOMIC DNA]</scope>
    <source>
        <strain evidence="4 7">TMW21897</strain>
    </source>
</reference>
<gene>
    <name evidence="5" type="ORF">BHS01_09655</name>
    <name evidence="4" type="ORF">GYN19_02145</name>
</gene>
<sequence length="352" mass="38659">MINKKAWEKSFRQVNGRDPNENEYQKAVLHGLVKEPDTRTRSPKKAYIIIGIIVGAFLLIVITFLSTLLLFPVPKSNHTESFNTGSVESVSSSSSSSQSSSSDTSQQDLTTWKNLSLNEQIALLAQSYTAINPQTTLLSADKIAMTANDDKGVNDGFIQWYDNTHNLNRLDVLIDNETISFSYIGPTGQSERKKDKISTILSNYFKASTAKKTTETLALKMVTPAELYKSNVSEKDLDIAAISNGDISSLVGSWKNGNGDIISINADKTAIVTFDKVPHLYNIFTTSKHVNNGDIPSIGMGPSSGEIGGAALALFRIDFKNPDGDQSDTTKSRLLMTQSRGNFPTNSYYYRK</sequence>
<keyword evidence="2" id="KW-0472">Membrane</keyword>